<dbReference type="AlphaFoldDB" id="A0A8J6NGP9"/>
<gene>
    <name evidence="1" type="ORF">H8E29_00745</name>
</gene>
<protein>
    <recommendedName>
        <fullName evidence="3">TFIIB-type zinc ribbon-containing protein</fullName>
    </recommendedName>
</protein>
<organism evidence="1 2">
    <name type="scientific">Candidatus Desulfolinea nitratireducens</name>
    <dbReference type="NCBI Taxonomy" id="2841698"/>
    <lineage>
        <taxon>Bacteria</taxon>
        <taxon>Bacillati</taxon>
        <taxon>Chloroflexota</taxon>
        <taxon>Anaerolineae</taxon>
        <taxon>Anaerolineales</taxon>
        <taxon>Anaerolineales incertae sedis</taxon>
        <taxon>Candidatus Desulfolinea</taxon>
    </lineage>
</organism>
<evidence type="ECO:0008006" key="3">
    <source>
        <dbReference type="Google" id="ProtNLM"/>
    </source>
</evidence>
<dbReference type="Proteomes" id="UP000614469">
    <property type="component" value="Unassembled WGS sequence"/>
</dbReference>
<dbReference type="EMBL" id="JACNJN010000025">
    <property type="protein sequence ID" value="MBC8333768.1"/>
    <property type="molecule type" value="Genomic_DNA"/>
</dbReference>
<sequence>MSDERVRRLMHSAVTALKSGENNLANKYLERVFITARDHDVLADAWFYLSEITEEKEEKRKALEEALSYRMTHARARRSLAILDGKLKADEVINADRIPAPATEDREGNAERFMCPNCGARMSFSPDGQTLSCDFCAKGESVATEGETFEEQDFFTAMATLRGHSKPVARKVFHCEGCGAEFLLPPDSLSAACAYCASPHVVSHDEIRELLDPDAIIPHAFDQRGATRLLVEWVQENNFTPHGKVMPPRGFYLPVWTFDIGGAIRYHGQRYEEQTIGFQTKMVLKTEKGDYPVFIDDLVIPANHKHKKYISRLVETYNLREAKPYDARYLANWPAEAYEIALGDASLEARSQANNRYKKEVALRMSYLAKLKTSSENLAIDSYKLLMLPVWMTTYPYGEKDYLVLINGENGMVQGELPKNAKPRSNGGIMGWFNDLIDS</sequence>
<evidence type="ECO:0000313" key="2">
    <source>
        <dbReference type="Proteomes" id="UP000614469"/>
    </source>
</evidence>
<evidence type="ECO:0000313" key="1">
    <source>
        <dbReference type="EMBL" id="MBC8333768.1"/>
    </source>
</evidence>
<reference evidence="1 2" key="1">
    <citation type="submission" date="2020-08" db="EMBL/GenBank/DDBJ databases">
        <title>Bridging the membrane lipid divide: bacteria of the FCB group superphylum have the potential to synthesize archaeal ether lipids.</title>
        <authorList>
            <person name="Villanueva L."/>
            <person name="Von Meijenfeldt F.A.B."/>
            <person name="Westbye A.B."/>
            <person name="Yadav S."/>
            <person name="Hopmans E.C."/>
            <person name="Dutilh B.E."/>
            <person name="Sinninghe Damste J.S."/>
        </authorList>
    </citation>
    <scope>NUCLEOTIDE SEQUENCE [LARGE SCALE GENOMIC DNA]</scope>
    <source>
        <strain evidence="1">NIOZ-UU36</strain>
    </source>
</reference>
<proteinExistence type="predicted"/>
<name>A0A8J6NGP9_9CHLR</name>
<accession>A0A8J6NGP9</accession>
<comment type="caution">
    <text evidence="1">The sequence shown here is derived from an EMBL/GenBank/DDBJ whole genome shotgun (WGS) entry which is preliminary data.</text>
</comment>